<dbReference type="InterPro" id="IPR012310">
    <property type="entry name" value="DNA_ligase_ATP-dep_cent"/>
</dbReference>
<dbReference type="EMBL" id="JAACJN010000012">
    <property type="protein sequence ID" value="KAF5390955.1"/>
    <property type="molecule type" value="Genomic_DNA"/>
</dbReference>
<feature type="compositionally biased region" description="Basic and acidic residues" evidence="7">
    <location>
        <begin position="223"/>
        <end position="238"/>
    </location>
</feature>
<feature type="compositionally biased region" description="Basic and acidic residues" evidence="7">
    <location>
        <begin position="666"/>
        <end position="690"/>
    </location>
</feature>
<dbReference type="SUPFAM" id="SSF50249">
    <property type="entry name" value="Nucleic acid-binding proteins"/>
    <property type="match status" value="1"/>
</dbReference>
<dbReference type="GO" id="GO:0005524">
    <property type="term" value="F:ATP binding"/>
    <property type="evidence" value="ECO:0007669"/>
    <property type="project" value="InterPro"/>
</dbReference>
<dbReference type="AlphaFoldDB" id="A0A8H5HWY9"/>
<feature type="compositionally biased region" description="Acidic residues" evidence="7">
    <location>
        <begin position="289"/>
        <end position="313"/>
    </location>
</feature>
<dbReference type="PANTHER" id="PTHR47810:SF1">
    <property type="entry name" value="DNA LIGASE B"/>
    <property type="match status" value="1"/>
</dbReference>
<protein>
    <recommendedName>
        <fullName evidence="8">SWIM-type domain-containing protein</fullName>
    </recommendedName>
</protein>
<evidence type="ECO:0000313" key="10">
    <source>
        <dbReference type="Proteomes" id="UP000518752"/>
    </source>
</evidence>
<gene>
    <name evidence="9" type="ORF">D9757_003960</name>
</gene>
<feature type="compositionally biased region" description="Basic residues" evidence="7">
    <location>
        <begin position="168"/>
        <end position="184"/>
    </location>
</feature>
<dbReference type="Pfam" id="PF14743">
    <property type="entry name" value="DNA_ligase_OB_2"/>
    <property type="match status" value="1"/>
</dbReference>
<feature type="compositionally biased region" description="Basic residues" evidence="7">
    <location>
        <begin position="271"/>
        <end position="285"/>
    </location>
</feature>
<dbReference type="PROSITE" id="PS50966">
    <property type="entry name" value="ZF_SWIM"/>
    <property type="match status" value="2"/>
</dbReference>
<evidence type="ECO:0000256" key="3">
    <source>
        <dbReference type="ARBA" id="ARBA00022705"/>
    </source>
</evidence>
<feature type="compositionally biased region" description="Acidic residues" evidence="7">
    <location>
        <begin position="187"/>
        <end position="197"/>
    </location>
</feature>
<keyword evidence="5" id="KW-0234">DNA repair</keyword>
<keyword evidence="6" id="KW-0862">Zinc</keyword>
<feature type="domain" description="SWIM-type" evidence="8">
    <location>
        <begin position="343"/>
        <end position="383"/>
    </location>
</feature>
<evidence type="ECO:0000256" key="4">
    <source>
        <dbReference type="ARBA" id="ARBA00022763"/>
    </source>
</evidence>
<dbReference type="OrthoDB" id="411785at2759"/>
<keyword evidence="3" id="KW-0235">DNA replication</keyword>
<dbReference type="Proteomes" id="UP000518752">
    <property type="component" value="Unassembled WGS sequence"/>
</dbReference>
<dbReference type="InterPro" id="IPR007527">
    <property type="entry name" value="Znf_SWIM"/>
</dbReference>
<keyword evidence="4" id="KW-0227">DNA damage</keyword>
<organism evidence="9 10">
    <name type="scientific">Collybiopsis confluens</name>
    <dbReference type="NCBI Taxonomy" id="2823264"/>
    <lineage>
        <taxon>Eukaryota</taxon>
        <taxon>Fungi</taxon>
        <taxon>Dikarya</taxon>
        <taxon>Basidiomycota</taxon>
        <taxon>Agaricomycotina</taxon>
        <taxon>Agaricomycetes</taxon>
        <taxon>Agaricomycetidae</taxon>
        <taxon>Agaricales</taxon>
        <taxon>Marasmiineae</taxon>
        <taxon>Omphalotaceae</taxon>
        <taxon>Collybiopsis</taxon>
    </lineage>
</organism>
<name>A0A8H5HWY9_9AGAR</name>
<dbReference type="CDD" id="cd08041">
    <property type="entry name" value="OBF_kDNA_ligase_like"/>
    <property type="match status" value="1"/>
</dbReference>
<feature type="region of interest" description="Disordered" evidence="7">
    <location>
        <begin position="662"/>
        <end position="690"/>
    </location>
</feature>
<keyword evidence="2" id="KW-0436">Ligase</keyword>
<feature type="compositionally biased region" description="Basic residues" evidence="7">
    <location>
        <begin position="401"/>
        <end position="410"/>
    </location>
</feature>
<feature type="compositionally biased region" description="Low complexity" evidence="7">
    <location>
        <begin position="137"/>
        <end position="146"/>
    </location>
</feature>
<dbReference type="InterPro" id="IPR012340">
    <property type="entry name" value="NA-bd_OB-fold"/>
</dbReference>
<evidence type="ECO:0000256" key="1">
    <source>
        <dbReference type="ARBA" id="ARBA00001968"/>
    </source>
</evidence>
<reference evidence="9 10" key="1">
    <citation type="journal article" date="2020" name="ISME J.">
        <title>Uncovering the hidden diversity of litter-decomposition mechanisms in mushroom-forming fungi.</title>
        <authorList>
            <person name="Floudas D."/>
            <person name="Bentzer J."/>
            <person name="Ahren D."/>
            <person name="Johansson T."/>
            <person name="Persson P."/>
            <person name="Tunlid A."/>
        </authorList>
    </citation>
    <scope>NUCLEOTIDE SEQUENCE [LARGE SCALE GENOMIC DNA]</scope>
    <source>
        <strain evidence="9 10">CBS 406.79</strain>
    </source>
</reference>
<evidence type="ECO:0000256" key="6">
    <source>
        <dbReference type="PROSITE-ProRule" id="PRU00325"/>
    </source>
</evidence>
<dbReference type="Gene3D" id="2.40.50.140">
    <property type="entry name" value="Nucleic acid-binding proteins"/>
    <property type="match status" value="1"/>
</dbReference>
<dbReference type="Gene3D" id="3.30.1490.70">
    <property type="match status" value="1"/>
</dbReference>
<feature type="domain" description="SWIM-type" evidence="8">
    <location>
        <begin position="35"/>
        <end position="75"/>
    </location>
</feature>
<dbReference type="GO" id="GO:0006310">
    <property type="term" value="P:DNA recombination"/>
    <property type="evidence" value="ECO:0007669"/>
    <property type="project" value="InterPro"/>
</dbReference>
<evidence type="ECO:0000313" key="9">
    <source>
        <dbReference type="EMBL" id="KAF5390955.1"/>
    </source>
</evidence>
<dbReference type="GO" id="GO:0003910">
    <property type="term" value="F:DNA ligase (ATP) activity"/>
    <property type="evidence" value="ECO:0007669"/>
    <property type="project" value="InterPro"/>
</dbReference>
<accession>A0A8H5HWY9</accession>
<feature type="compositionally biased region" description="Basic and acidic residues" evidence="7">
    <location>
        <begin position="111"/>
        <end position="132"/>
    </location>
</feature>
<feature type="region of interest" description="Disordered" evidence="7">
    <location>
        <begin position="394"/>
        <end position="416"/>
    </location>
</feature>
<comment type="caution">
    <text evidence="9">The sequence shown here is derived from an EMBL/GenBank/DDBJ whole genome shotgun (WGS) entry which is preliminary data.</text>
</comment>
<dbReference type="InterPro" id="IPR029319">
    <property type="entry name" value="DNA_ligase_OB"/>
</dbReference>
<dbReference type="Gene3D" id="3.30.470.30">
    <property type="entry name" value="DNA ligase/mRNA capping enzyme"/>
    <property type="match status" value="1"/>
</dbReference>
<keyword evidence="10" id="KW-1185">Reference proteome</keyword>
<dbReference type="GO" id="GO:0006281">
    <property type="term" value="P:DNA repair"/>
    <property type="evidence" value="ECO:0007669"/>
    <property type="project" value="UniProtKB-KW"/>
</dbReference>
<sequence length="690" mass="76590">MTNDQLAQFNGVKPDYLLTEGEAKEVQSKTSDAKYTVKRTAEHFYCTCPAWRNQSGVPVNARSCKHLLSLLGEAYEEARLQAKNPGGPPPKGLPGRKVNKSQVKGKAPKPVSKEADNDRMDMDTSEEGETKRKPASKSKPSSARNKAASKWKRTVEESEEDEEDIKSKKSSSPKAKRPRIKRRKDASDDDDSDNEEEEKPRIKAKGKKPSSTNGKTPIKRSRKDVSESEGEHENEGSRSKKTSTSRPGKPASKPVSKRRKVEEEAEEARPKKPSSSRRKTKRRRRKEEEEAEEEMSQLEDEEEDDENEGDGDELASIKGIKPLVLLQDGQEKEVQSQTSSSTYKIKRTFDHYYCTCPAWRNQAAVPVNARSCKHLIALLGEKYEAARIKLKNPDGAALGSPKKKASKGKKAKGDGNDATADVNVLLANSWDVDKGPDPTGWWISEKLDGVRTYYDGKQMYSRLGNPFTPPQSFLDKLPKDCTLDGELFGGRGKFQETVSIVKTMNSPHWKDITFHVFDMPSIGTQPFEARVERLKKLFGPGGSHVSDKVVVVEQEMAKGRQHVLDKLKEIETLSGEGLMLRKPGSEYEGKRSKAIVTGYKPGKGRNAGVTGALKCKMASGKTFDVGSGLNDQQRKKPPKIGSIIVYRFQELTKDGVPRFPTFLGEAADKTKPKDATVPDHRKGGAGKMDE</sequence>
<dbReference type="GO" id="GO:0008270">
    <property type="term" value="F:zinc ion binding"/>
    <property type="evidence" value="ECO:0007669"/>
    <property type="project" value="UniProtKB-KW"/>
</dbReference>
<dbReference type="SUPFAM" id="SSF56091">
    <property type="entry name" value="DNA ligase/mRNA capping enzyme, catalytic domain"/>
    <property type="match status" value="1"/>
</dbReference>
<feature type="region of interest" description="Disordered" evidence="7">
    <location>
        <begin position="81"/>
        <end position="315"/>
    </location>
</feature>
<dbReference type="GO" id="GO:0006260">
    <property type="term" value="P:DNA replication"/>
    <property type="evidence" value="ECO:0007669"/>
    <property type="project" value="UniProtKB-KW"/>
</dbReference>
<dbReference type="NCBIfam" id="NF006592">
    <property type="entry name" value="PRK09125.1"/>
    <property type="match status" value="1"/>
</dbReference>
<evidence type="ECO:0000256" key="2">
    <source>
        <dbReference type="ARBA" id="ARBA00022598"/>
    </source>
</evidence>
<dbReference type="InterPro" id="IPR050326">
    <property type="entry name" value="NAD_dep_DNA_ligaseB"/>
</dbReference>
<evidence type="ECO:0000259" key="8">
    <source>
        <dbReference type="PROSITE" id="PS50966"/>
    </source>
</evidence>
<evidence type="ECO:0000256" key="7">
    <source>
        <dbReference type="SAM" id="MobiDB-lite"/>
    </source>
</evidence>
<dbReference type="CDD" id="cd07896">
    <property type="entry name" value="Adenylation_kDNA_ligase_like"/>
    <property type="match status" value="1"/>
</dbReference>
<evidence type="ECO:0000256" key="5">
    <source>
        <dbReference type="ARBA" id="ARBA00023204"/>
    </source>
</evidence>
<proteinExistence type="predicted"/>
<comment type="cofactor">
    <cofactor evidence="1">
        <name>a divalent metal cation</name>
        <dbReference type="ChEBI" id="CHEBI:60240"/>
    </cofactor>
</comment>
<dbReference type="PANTHER" id="PTHR47810">
    <property type="entry name" value="DNA LIGASE"/>
    <property type="match status" value="1"/>
</dbReference>
<dbReference type="Pfam" id="PF01068">
    <property type="entry name" value="DNA_ligase_A_M"/>
    <property type="match status" value="1"/>
</dbReference>
<keyword evidence="6" id="KW-0479">Metal-binding</keyword>
<keyword evidence="6" id="KW-0863">Zinc-finger</keyword>